<feature type="region of interest" description="Disordered" evidence="1">
    <location>
        <begin position="1"/>
        <end position="74"/>
    </location>
</feature>
<accession>A0A8R1YPN7</accession>
<proteinExistence type="predicted"/>
<protein>
    <submittedName>
        <fullName evidence="2">Uncharacterized protein</fullName>
    </submittedName>
</protein>
<reference evidence="3" key="1">
    <citation type="journal article" date="2008" name="Nat. Genet.">
        <title>The Pristionchus pacificus genome provides a unique perspective on nematode lifestyle and parasitism.</title>
        <authorList>
            <person name="Dieterich C."/>
            <person name="Clifton S.W."/>
            <person name="Schuster L.N."/>
            <person name="Chinwalla A."/>
            <person name="Delehaunty K."/>
            <person name="Dinkelacker I."/>
            <person name="Fulton L."/>
            <person name="Fulton R."/>
            <person name="Godfrey J."/>
            <person name="Minx P."/>
            <person name="Mitreva M."/>
            <person name="Roeseler W."/>
            <person name="Tian H."/>
            <person name="Witte H."/>
            <person name="Yang S.P."/>
            <person name="Wilson R.K."/>
            <person name="Sommer R.J."/>
        </authorList>
    </citation>
    <scope>NUCLEOTIDE SEQUENCE [LARGE SCALE GENOMIC DNA]</scope>
    <source>
        <strain evidence="3">PS312</strain>
    </source>
</reference>
<evidence type="ECO:0000313" key="2">
    <source>
        <dbReference type="EnsemblMetazoa" id="PPA29977.1"/>
    </source>
</evidence>
<sequence length="74" mass="8046">MLANHNIDTETNTQGRAPTPRGSQMHRADSTPERWAEYPRRSGRRRRGSSGNIYNDKVGRAPPAGAGVNDTGGI</sequence>
<evidence type="ECO:0000256" key="1">
    <source>
        <dbReference type="SAM" id="MobiDB-lite"/>
    </source>
</evidence>
<dbReference type="AlphaFoldDB" id="A0A2A6CIQ1"/>
<feature type="compositionally biased region" description="Basic and acidic residues" evidence="1">
    <location>
        <begin position="26"/>
        <end position="40"/>
    </location>
</feature>
<gene>
    <name evidence="2" type="primary">WBGene00202845</name>
</gene>
<dbReference type="Proteomes" id="UP000005239">
    <property type="component" value="Unassembled WGS sequence"/>
</dbReference>
<accession>A0A2A6CIQ1</accession>
<dbReference type="EnsemblMetazoa" id="PPA29977.1">
    <property type="protein sequence ID" value="PPA29977.1"/>
    <property type="gene ID" value="WBGene00202845"/>
</dbReference>
<evidence type="ECO:0000313" key="3">
    <source>
        <dbReference type="Proteomes" id="UP000005239"/>
    </source>
</evidence>
<organism evidence="2 3">
    <name type="scientific">Pristionchus pacificus</name>
    <name type="common">Parasitic nematode worm</name>
    <dbReference type="NCBI Taxonomy" id="54126"/>
    <lineage>
        <taxon>Eukaryota</taxon>
        <taxon>Metazoa</taxon>
        <taxon>Ecdysozoa</taxon>
        <taxon>Nematoda</taxon>
        <taxon>Chromadorea</taxon>
        <taxon>Rhabditida</taxon>
        <taxon>Rhabditina</taxon>
        <taxon>Diplogasteromorpha</taxon>
        <taxon>Diplogasteroidea</taxon>
        <taxon>Neodiplogasteridae</taxon>
        <taxon>Pristionchus</taxon>
    </lineage>
</organism>
<keyword evidence="3" id="KW-1185">Reference proteome</keyword>
<name>A0A2A6CIQ1_PRIPA</name>
<reference evidence="2" key="2">
    <citation type="submission" date="2022-06" db="UniProtKB">
        <authorList>
            <consortium name="EnsemblMetazoa"/>
        </authorList>
    </citation>
    <scope>IDENTIFICATION</scope>
    <source>
        <strain evidence="2">PS312</strain>
    </source>
</reference>